<comment type="similarity">
    <text evidence="2 7">Belongs to the peptidase M14 family.</text>
</comment>
<keyword evidence="8" id="KW-0732">Signal</keyword>
<dbReference type="Proteomes" id="UP001597318">
    <property type="component" value="Unassembled WGS sequence"/>
</dbReference>
<dbReference type="RefSeq" id="WP_379052210.1">
    <property type="nucleotide sequence ID" value="NZ_JBHUIK010000003.1"/>
</dbReference>
<keyword evidence="3" id="KW-0645">Protease</keyword>
<keyword evidence="5" id="KW-0862">Zinc</keyword>
<evidence type="ECO:0000256" key="4">
    <source>
        <dbReference type="ARBA" id="ARBA00022801"/>
    </source>
</evidence>
<keyword evidence="11" id="KW-1185">Reference proteome</keyword>
<dbReference type="EMBL" id="JBHUIK010000003">
    <property type="protein sequence ID" value="MFD2214858.1"/>
    <property type="molecule type" value="Genomic_DNA"/>
</dbReference>
<comment type="caution">
    <text evidence="10">The sequence shown here is derived from an EMBL/GenBank/DDBJ whole genome shotgun (WGS) entry which is preliminary data.</text>
</comment>
<reference evidence="11" key="1">
    <citation type="journal article" date="2019" name="Int. J. Syst. Evol. Microbiol.">
        <title>The Global Catalogue of Microorganisms (GCM) 10K type strain sequencing project: providing services to taxonomists for standard genome sequencing and annotation.</title>
        <authorList>
            <consortium name="The Broad Institute Genomics Platform"/>
            <consortium name="The Broad Institute Genome Sequencing Center for Infectious Disease"/>
            <person name="Wu L."/>
            <person name="Ma J."/>
        </authorList>
    </citation>
    <scope>NUCLEOTIDE SEQUENCE [LARGE SCALE GENOMIC DNA]</scope>
    <source>
        <strain evidence="11">CGMCC 1.15474</strain>
    </source>
</reference>
<dbReference type="PANTHER" id="PTHR11705">
    <property type="entry name" value="PROTEASE FAMILY M14 CARBOXYPEPTIDASE A,B"/>
    <property type="match status" value="1"/>
</dbReference>
<evidence type="ECO:0000256" key="8">
    <source>
        <dbReference type="SAM" id="SignalP"/>
    </source>
</evidence>
<dbReference type="InterPro" id="IPR000834">
    <property type="entry name" value="Peptidase_M14"/>
</dbReference>
<feature type="active site" description="Proton donor/acceptor" evidence="7">
    <location>
        <position position="298"/>
    </location>
</feature>
<keyword evidence="10" id="KW-0121">Carboxypeptidase</keyword>
<evidence type="ECO:0000313" key="10">
    <source>
        <dbReference type="EMBL" id="MFD2214858.1"/>
    </source>
</evidence>
<protein>
    <submittedName>
        <fullName evidence="10">M14 family zinc carboxypeptidase</fullName>
    </submittedName>
</protein>
<dbReference type="CDD" id="cd06229">
    <property type="entry name" value="M14_Endopeptidase_I"/>
    <property type="match status" value="1"/>
</dbReference>
<dbReference type="GO" id="GO:0004180">
    <property type="term" value="F:carboxypeptidase activity"/>
    <property type="evidence" value="ECO:0007669"/>
    <property type="project" value="UniProtKB-KW"/>
</dbReference>
<evidence type="ECO:0000259" key="9">
    <source>
        <dbReference type="PROSITE" id="PS52035"/>
    </source>
</evidence>
<dbReference type="Gene3D" id="3.40.630.10">
    <property type="entry name" value="Zn peptidases"/>
    <property type="match status" value="1"/>
</dbReference>
<dbReference type="InterPro" id="IPR041378">
    <property type="entry name" value="S-layer_SbsC_C"/>
</dbReference>
<dbReference type="PRINTS" id="PR00765">
    <property type="entry name" value="CRBOXYPTASEA"/>
</dbReference>
<comment type="cofactor">
    <cofactor evidence="1">
        <name>Zn(2+)</name>
        <dbReference type="ChEBI" id="CHEBI:29105"/>
    </cofactor>
</comment>
<feature type="chain" id="PRO_5045929885" evidence="8">
    <location>
        <begin position="28"/>
        <end position="710"/>
    </location>
</feature>
<evidence type="ECO:0000256" key="6">
    <source>
        <dbReference type="ARBA" id="ARBA00023049"/>
    </source>
</evidence>
<dbReference type="SMART" id="SM00631">
    <property type="entry name" value="Zn_pept"/>
    <property type="match status" value="1"/>
</dbReference>
<evidence type="ECO:0000256" key="1">
    <source>
        <dbReference type="ARBA" id="ARBA00001947"/>
    </source>
</evidence>
<organism evidence="10 11">
    <name type="scientific">Metabacillus endolithicus</name>
    <dbReference type="NCBI Taxonomy" id="1535204"/>
    <lineage>
        <taxon>Bacteria</taxon>
        <taxon>Bacillati</taxon>
        <taxon>Bacillota</taxon>
        <taxon>Bacilli</taxon>
        <taxon>Bacillales</taxon>
        <taxon>Bacillaceae</taxon>
        <taxon>Metabacillus</taxon>
    </lineage>
</organism>
<accession>A0ABW5BXH9</accession>
<dbReference type="PROSITE" id="PS52035">
    <property type="entry name" value="PEPTIDASE_M14"/>
    <property type="match status" value="1"/>
</dbReference>
<proteinExistence type="inferred from homology"/>
<evidence type="ECO:0000256" key="5">
    <source>
        <dbReference type="ARBA" id="ARBA00022833"/>
    </source>
</evidence>
<dbReference type="Pfam" id="PF00246">
    <property type="entry name" value="Peptidase_M14"/>
    <property type="match status" value="1"/>
</dbReference>
<feature type="domain" description="Peptidase M14" evidence="9">
    <location>
        <begin position="35"/>
        <end position="327"/>
    </location>
</feature>
<evidence type="ECO:0000256" key="3">
    <source>
        <dbReference type="ARBA" id="ARBA00022670"/>
    </source>
</evidence>
<dbReference type="Pfam" id="PF18058">
    <property type="entry name" value="SbsC_C"/>
    <property type="match status" value="1"/>
</dbReference>
<feature type="signal peptide" evidence="8">
    <location>
        <begin position="1"/>
        <end position="27"/>
    </location>
</feature>
<keyword evidence="6" id="KW-0482">Metalloprotease</keyword>
<keyword evidence="4" id="KW-0378">Hydrolase</keyword>
<evidence type="ECO:0000256" key="7">
    <source>
        <dbReference type="PROSITE-ProRule" id="PRU01379"/>
    </source>
</evidence>
<gene>
    <name evidence="10" type="ORF">ACFSKK_14300</name>
</gene>
<evidence type="ECO:0000256" key="2">
    <source>
        <dbReference type="ARBA" id="ARBA00005988"/>
    </source>
</evidence>
<dbReference type="InterPro" id="IPR034274">
    <property type="entry name" value="ENP1_M14_CPD"/>
</dbReference>
<evidence type="ECO:0000313" key="11">
    <source>
        <dbReference type="Proteomes" id="UP001597318"/>
    </source>
</evidence>
<dbReference type="PANTHER" id="PTHR11705:SF143">
    <property type="entry name" value="SLL0236 PROTEIN"/>
    <property type="match status" value="1"/>
</dbReference>
<dbReference type="Gene3D" id="1.20.58.780">
    <property type="match status" value="1"/>
</dbReference>
<name>A0ABW5BXH9_9BACI</name>
<dbReference type="SUPFAM" id="SSF53187">
    <property type="entry name" value="Zn-dependent exopeptidases"/>
    <property type="match status" value="1"/>
</dbReference>
<sequence length="710" mass="81062">MRTKQLSTFFFLFTLVVLFALPESTSAASYVNNNQVYTYEIMEQDIKELAQAYPDLISYKVIGKSEYGRNIYAVSLGKGTSVVQVNGSHHAREWMTTMVNMNMIDQYANAYKNGSSYHGYNVRSILNNSKIWFVPMVNPDGVTLQQFGLKKFPSSDHAAIKKMNDGSMDFRRWKANAKGIDLNRQYDADWNNICCSPGRPYFKNYPGPRANYAKETITMVDFTNKTKPEMVVSYHSSGEILYWDFHQTGSWYDRDHALAKYIGKTTGYSLVYPKGYQSGGGLTDWFISHYKRPAFTIEISPYVGETSVPLSYFSSIWNENKTIGLYAANEGHKLFLTKYNPVKAAATKKVNDAFLASKSLRPYHTSNLKTTADIKATTSFISLYNKTGSLIKTAEQSLPGLTKSDRDFLSQYIVEAKSRKLDAARFIDAVYVGDQLLEQKGRFASLINQNKIDDNFVVQYNAMSSSINKAEQVMSRIYGSQYRQLTRDKYISPSKIARESVIYEVSRYNLLKIIEKELNNEQLEQIEERFAVLERLEDRSVQIKEAGNKLYPGKYPDHPEIEEQLVTLRDSLIQQYKEIVGIDETVFFQEIEQLYADYESLTTISSDLSILDSIYHAEEQVTFIDESSLDAESKVLYDEAIIKLSELSTFKEVVLLGEEILVLQGEIEAGQSDEQKLALVNEKQQLFVEKISILVNESIKQLLQETYSIQ</sequence>